<keyword evidence="4" id="KW-0812">Transmembrane</keyword>
<dbReference type="KEGG" id="hjo:AY555_05550"/>
<feature type="domain" description="Methyl-accepting transducer" evidence="5">
    <location>
        <begin position="488"/>
        <end position="721"/>
    </location>
</feature>
<dbReference type="SMART" id="SM00283">
    <property type="entry name" value="MA"/>
    <property type="match status" value="1"/>
</dbReference>
<dbReference type="PROSITE" id="PS50885">
    <property type="entry name" value="HAMP"/>
    <property type="match status" value="1"/>
</dbReference>
<organism evidence="7 8">
    <name type="scientific">Haematospirillum jordaniae</name>
    <dbReference type="NCBI Taxonomy" id="1549855"/>
    <lineage>
        <taxon>Bacteria</taxon>
        <taxon>Pseudomonadati</taxon>
        <taxon>Pseudomonadota</taxon>
        <taxon>Alphaproteobacteria</taxon>
        <taxon>Rhodospirillales</taxon>
        <taxon>Novispirillaceae</taxon>
        <taxon>Haematospirillum</taxon>
    </lineage>
</organism>
<feature type="domain" description="HAMP" evidence="6">
    <location>
        <begin position="310"/>
        <end position="363"/>
    </location>
</feature>
<dbReference type="Proteomes" id="UP000076066">
    <property type="component" value="Chromosome"/>
</dbReference>
<evidence type="ECO:0000256" key="3">
    <source>
        <dbReference type="PROSITE-ProRule" id="PRU00284"/>
    </source>
</evidence>
<evidence type="ECO:0008006" key="9">
    <source>
        <dbReference type="Google" id="ProtNLM"/>
    </source>
</evidence>
<accession>A0A143DDC4</accession>
<evidence type="ECO:0000259" key="5">
    <source>
        <dbReference type="PROSITE" id="PS50111"/>
    </source>
</evidence>
<dbReference type="InterPro" id="IPR003660">
    <property type="entry name" value="HAMP_dom"/>
</dbReference>
<dbReference type="OrthoDB" id="9797364at2"/>
<evidence type="ECO:0000313" key="8">
    <source>
        <dbReference type="Proteomes" id="UP000076066"/>
    </source>
</evidence>
<dbReference type="PANTHER" id="PTHR32089">
    <property type="entry name" value="METHYL-ACCEPTING CHEMOTAXIS PROTEIN MCPB"/>
    <property type="match status" value="1"/>
</dbReference>
<dbReference type="Gene3D" id="3.30.450.20">
    <property type="entry name" value="PAS domain"/>
    <property type="match status" value="1"/>
</dbReference>
<dbReference type="PANTHER" id="PTHR32089:SF112">
    <property type="entry name" value="LYSOZYME-LIKE PROTEIN-RELATED"/>
    <property type="match status" value="1"/>
</dbReference>
<dbReference type="Gene3D" id="1.10.287.950">
    <property type="entry name" value="Methyl-accepting chemotaxis protein"/>
    <property type="match status" value="1"/>
</dbReference>
<gene>
    <name evidence="7" type="ORF">AY555_05550</name>
</gene>
<dbReference type="SUPFAM" id="SSF58104">
    <property type="entry name" value="Methyl-accepting chemotaxis protein (MCP) signaling domain"/>
    <property type="match status" value="1"/>
</dbReference>
<dbReference type="EMBL" id="CP014525">
    <property type="protein sequence ID" value="AMW34734.1"/>
    <property type="molecule type" value="Genomic_DNA"/>
</dbReference>
<proteinExistence type="inferred from homology"/>
<feature type="transmembrane region" description="Helical" evidence="4">
    <location>
        <begin position="283"/>
        <end position="304"/>
    </location>
</feature>
<comment type="similarity">
    <text evidence="2">Belongs to the methyl-accepting chemotaxis (MCP) protein family.</text>
</comment>
<evidence type="ECO:0000256" key="4">
    <source>
        <dbReference type="SAM" id="Phobius"/>
    </source>
</evidence>
<feature type="transmembrane region" description="Helical" evidence="4">
    <location>
        <begin position="12"/>
        <end position="33"/>
    </location>
</feature>
<evidence type="ECO:0000313" key="7">
    <source>
        <dbReference type="EMBL" id="AMW34734.1"/>
    </source>
</evidence>
<evidence type="ECO:0000256" key="1">
    <source>
        <dbReference type="ARBA" id="ARBA00023224"/>
    </source>
</evidence>
<dbReference type="SMART" id="SM00304">
    <property type="entry name" value="HAMP"/>
    <property type="match status" value="1"/>
</dbReference>
<dbReference type="RefSeq" id="WP_066134492.1">
    <property type="nucleotide sequence ID" value="NZ_CP014525.1"/>
</dbReference>
<dbReference type="Pfam" id="PF00015">
    <property type="entry name" value="MCPsignal"/>
    <property type="match status" value="1"/>
</dbReference>
<evidence type="ECO:0000256" key="2">
    <source>
        <dbReference type="ARBA" id="ARBA00029447"/>
    </source>
</evidence>
<evidence type="ECO:0000259" key="6">
    <source>
        <dbReference type="PROSITE" id="PS50885"/>
    </source>
</evidence>
<dbReference type="SUPFAM" id="SSF158472">
    <property type="entry name" value="HAMP domain-like"/>
    <property type="match status" value="1"/>
</dbReference>
<reference evidence="7 8" key="1">
    <citation type="submission" date="2016-02" db="EMBL/GenBank/DDBJ databases">
        <title>Complete Genome of H5569, the type strain of the newly described species Haematospirillium jordaniae.</title>
        <authorList>
            <person name="Nicholson A.C."/>
            <person name="Humrighouse B.W."/>
            <person name="Loparov V."/>
            <person name="McQuiston J.R."/>
        </authorList>
    </citation>
    <scope>NUCLEOTIDE SEQUENCE [LARGE SCALE GENOMIC DNA]</scope>
    <source>
        <strain evidence="7 8">H5569</strain>
    </source>
</reference>
<dbReference type="AlphaFoldDB" id="A0A143DDC4"/>
<dbReference type="CDD" id="cd06225">
    <property type="entry name" value="HAMP"/>
    <property type="match status" value="1"/>
</dbReference>
<keyword evidence="8" id="KW-1185">Reference proteome</keyword>
<dbReference type="GO" id="GO:0007165">
    <property type="term" value="P:signal transduction"/>
    <property type="evidence" value="ECO:0007669"/>
    <property type="project" value="UniProtKB-KW"/>
</dbReference>
<dbReference type="InterPro" id="IPR004089">
    <property type="entry name" value="MCPsignal_dom"/>
</dbReference>
<sequence>MSSLRFLSVKHQIQLVLALFLVPALASVAVLLWHENEAISFARKETMGTAYITPLLDAQIATARYMVTATNPDAGTVARVAAGLESVREQADLLDMRGSHAIVERLWTDFAAVPGLERARDMIAGLESAVAQAGDHSNLILDPELSSYYLMDSLVVRLPKMITGVADMAGYMLEASASGNAGLDVIRAGAVMGGHLSALESGYATVMETSEDSAVAAMMPALSTRVSGAVDTVLASVGRGQGIVSGQEHQAVLLAALDAFEDMRRRALWGLDTILNERIQGSVVILSISLLILALFFGAAGYVANRYAVESLSVPLVTLRRSIQRLAEGDVETPVPDFQRRDEIGAIASALKVLRHTATRAFALGQMLEAMPVNIVTVSPQDGRISWINAATRNALEQIGPSLNGLPPGTDSLEGLSIDLFHPQPGWLSELVADPGQLPWTGEVHLGNERVALSVFPVLDHYGQMTAAMLTWSIVTSSRRMAEVFETSMEGVVGDAGVVQEAARKLDTIACRAASGIDMVNGAVSQVSDFVTSLACSAEDLSRSSADMIERLSSANTLTINGVEMAEDSMRAVSGLSRVAKEINGVVDLITEIAEQTNILALNATVEAARAGAAGRGFAVVANEVKKLARQTAAATEDVRVRVAAVADVSQDVANAMIRVSRLISGVNGLVGDLTSSMVDQSRATGVIADRIQQTSTRMIQAAEDLDALSEATQATRSEAGSLLEVSTTLSQRSGRLSREWSGFSAGALRLAV</sequence>
<name>A0A143DDC4_9PROT</name>
<keyword evidence="4" id="KW-0472">Membrane</keyword>
<keyword evidence="1 3" id="KW-0807">Transducer</keyword>
<keyword evidence="4" id="KW-1133">Transmembrane helix</keyword>
<dbReference type="STRING" id="1549855.AY555_05550"/>
<dbReference type="GO" id="GO:0016020">
    <property type="term" value="C:membrane"/>
    <property type="evidence" value="ECO:0007669"/>
    <property type="project" value="InterPro"/>
</dbReference>
<dbReference type="Gene3D" id="1.10.8.500">
    <property type="entry name" value="HAMP domain in histidine kinase"/>
    <property type="match status" value="1"/>
</dbReference>
<dbReference type="PROSITE" id="PS50111">
    <property type="entry name" value="CHEMOTAXIS_TRANSDUC_2"/>
    <property type="match status" value="1"/>
</dbReference>
<protein>
    <recommendedName>
        <fullName evidence="9">Methyl-accepting transducer domain-containing protein</fullName>
    </recommendedName>
</protein>
<dbReference type="Pfam" id="PF00672">
    <property type="entry name" value="HAMP"/>
    <property type="match status" value="1"/>
</dbReference>
<dbReference type="GeneID" id="53316617"/>